<proteinExistence type="predicted"/>
<keyword evidence="2" id="KW-1185">Reference proteome</keyword>
<sequence length="124" mass="13440">MTTEAPEPAADAGLPASRSCDVCIRVADQRCFATTVDALIDRTINKITFSVGVVTECEYRLVTIRAKCPGRVLGAVADDPPTHSRNWRRIPIGPIFPGGVEAWPATAGAEVSISVRPRWECHRP</sequence>
<reference evidence="1 2" key="1">
    <citation type="journal article" date="2019" name="Int. J. Syst. Evol. Microbiol.">
        <title>The Global Catalogue of Microorganisms (GCM) 10K type strain sequencing project: providing services to taxonomists for standard genome sequencing and annotation.</title>
        <authorList>
            <consortium name="The Broad Institute Genomics Platform"/>
            <consortium name="The Broad Institute Genome Sequencing Center for Infectious Disease"/>
            <person name="Wu L."/>
            <person name="Ma J."/>
        </authorList>
    </citation>
    <scope>NUCLEOTIDE SEQUENCE [LARGE SCALE GENOMIC DNA]</scope>
    <source>
        <strain evidence="1 2">JCM 3146</strain>
    </source>
</reference>
<dbReference type="EMBL" id="BAAABM010000071">
    <property type="protein sequence ID" value="GAA0371709.1"/>
    <property type="molecule type" value="Genomic_DNA"/>
</dbReference>
<evidence type="ECO:0000313" key="1">
    <source>
        <dbReference type="EMBL" id="GAA0371709.1"/>
    </source>
</evidence>
<accession>A0ABN0XSH0</accession>
<organism evidence="1 2">
    <name type="scientific">Actinoallomurus spadix</name>
    <dbReference type="NCBI Taxonomy" id="79912"/>
    <lineage>
        <taxon>Bacteria</taxon>
        <taxon>Bacillati</taxon>
        <taxon>Actinomycetota</taxon>
        <taxon>Actinomycetes</taxon>
        <taxon>Streptosporangiales</taxon>
        <taxon>Thermomonosporaceae</taxon>
        <taxon>Actinoallomurus</taxon>
    </lineage>
</organism>
<gene>
    <name evidence="1" type="ORF">GCM10010151_72060</name>
</gene>
<name>A0ABN0XSH0_9ACTN</name>
<comment type="caution">
    <text evidence="1">The sequence shown here is derived from an EMBL/GenBank/DDBJ whole genome shotgun (WGS) entry which is preliminary data.</text>
</comment>
<dbReference type="Proteomes" id="UP001501822">
    <property type="component" value="Unassembled WGS sequence"/>
</dbReference>
<evidence type="ECO:0000313" key="2">
    <source>
        <dbReference type="Proteomes" id="UP001501822"/>
    </source>
</evidence>
<protein>
    <submittedName>
        <fullName evidence="1">Uncharacterized protein</fullName>
    </submittedName>
</protein>